<accession>A0A8S1VJ60</accession>
<evidence type="ECO:0000256" key="6">
    <source>
        <dbReference type="SAM" id="Phobius"/>
    </source>
</evidence>
<feature type="transmembrane region" description="Helical" evidence="6">
    <location>
        <begin position="133"/>
        <end position="154"/>
    </location>
</feature>
<reference evidence="8" key="1">
    <citation type="submission" date="2021-01" db="EMBL/GenBank/DDBJ databases">
        <authorList>
            <consortium name="Genoscope - CEA"/>
            <person name="William W."/>
        </authorList>
    </citation>
    <scope>NUCLEOTIDE SEQUENCE</scope>
</reference>
<dbReference type="PROSITE" id="PS51837">
    <property type="entry name" value="LITAF"/>
    <property type="match status" value="1"/>
</dbReference>
<evidence type="ECO:0000259" key="7">
    <source>
        <dbReference type="PROSITE" id="PS51837"/>
    </source>
</evidence>
<dbReference type="EMBL" id="CAJJDP010000064">
    <property type="protein sequence ID" value="CAD8175432.1"/>
    <property type="molecule type" value="Genomic_DNA"/>
</dbReference>
<dbReference type="PANTHER" id="PTHR23292:SF6">
    <property type="entry name" value="FI16602P1-RELATED"/>
    <property type="match status" value="1"/>
</dbReference>
<keyword evidence="3" id="KW-0479">Metal-binding</keyword>
<dbReference type="SMART" id="SM00714">
    <property type="entry name" value="LITAF"/>
    <property type="match status" value="1"/>
</dbReference>
<dbReference type="PANTHER" id="PTHR23292">
    <property type="entry name" value="LIPOPOLYSACCHARIDE-INDUCED TUMOR NECROSIS FACTOR-ALPHA FACTOR"/>
    <property type="match status" value="1"/>
</dbReference>
<sequence length="180" mass="21239">MNKSTPQNFMESIIYKLYQTIRFDHQLLELMEQNIACQAYPAFEEKQNKELPQQYQYPKEQPNVPVGLPNQQYIPIQQQQPYMNPQQVVLQPIVIQQVRRTNAEGCSYPTDILCPYCQKPVQTMIEYQSGCSTWLACMLLFLFFLPLFFLPFCFEECQDKIHKCPNCGKRVGKKKYKLCC</sequence>
<comment type="similarity">
    <text evidence="2">Belongs to the CDIP1/LITAF family.</text>
</comment>
<comment type="subcellular location">
    <subcellularLocation>
        <location evidence="1">Membrane</location>
        <topology evidence="1">Peripheral membrane protein</topology>
    </subcellularLocation>
</comment>
<feature type="domain" description="LITAF" evidence="7">
    <location>
        <begin position="90"/>
        <end position="176"/>
    </location>
</feature>
<evidence type="ECO:0000256" key="3">
    <source>
        <dbReference type="ARBA" id="ARBA00022723"/>
    </source>
</evidence>
<dbReference type="GO" id="GO:0016020">
    <property type="term" value="C:membrane"/>
    <property type="evidence" value="ECO:0007669"/>
    <property type="project" value="UniProtKB-SubCell"/>
</dbReference>
<keyword evidence="6" id="KW-1133">Transmembrane helix</keyword>
<organism evidence="8 9">
    <name type="scientific">Paramecium octaurelia</name>
    <dbReference type="NCBI Taxonomy" id="43137"/>
    <lineage>
        <taxon>Eukaryota</taxon>
        <taxon>Sar</taxon>
        <taxon>Alveolata</taxon>
        <taxon>Ciliophora</taxon>
        <taxon>Intramacronucleata</taxon>
        <taxon>Oligohymenophorea</taxon>
        <taxon>Peniculida</taxon>
        <taxon>Parameciidae</taxon>
        <taxon>Paramecium</taxon>
    </lineage>
</organism>
<keyword evidence="5 6" id="KW-0472">Membrane</keyword>
<name>A0A8S1VJ60_PAROT</name>
<dbReference type="OrthoDB" id="306546at2759"/>
<dbReference type="Pfam" id="PF10601">
    <property type="entry name" value="zf-LITAF-like"/>
    <property type="match status" value="1"/>
</dbReference>
<keyword evidence="6" id="KW-0812">Transmembrane</keyword>
<protein>
    <recommendedName>
        <fullName evidence="7">LITAF domain-containing protein</fullName>
    </recommendedName>
</protein>
<keyword evidence="4" id="KW-0862">Zinc</keyword>
<dbReference type="GO" id="GO:0008270">
    <property type="term" value="F:zinc ion binding"/>
    <property type="evidence" value="ECO:0007669"/>
    <property type="project" value="TreeGrafter"/>
</dbReference>
<evidence type="ECO:0000313" key="9">
    <source>
        <dbReference type="Proteomes" id="UP000683925"/>
    </source>
</evidence>
<dbReference type="OMA" id="CSTWLAC"/>
<dbReference type="AlphaFoldDB" id="A0A8S1VJ60"/>
<proteinExistence type="inferred from homology"/>
<evidence type="ECO:0000256" key="4">
    <source>
        <dbReference type="ARBA" id="ARBA00022833"/>
    </source>
</evidence>
<evidence type="ECO:0000313" key="8">
    <source>
        <dbReference type="EMBL" id="CAD8175432.1"/>
    </source>
</evidence>
<evidence type="ECO:0000256" key="1">
    <source>
        <dbReference type="ARBA" id="ARBA00004170"/>
    </source>
</evidence>
<dbReference type="InterPro" id="IPR006629">
    <property type="entry name" value="LITAF"/>
</dbReference>
<dbReference type="InterPro" id="IPR037519">
    <property type="entry name" value="LITAF_fam"/>
</dbReference>
<gene>
    <name evidence="8" type="ORF">POCTA_138.1.T0650205</name>
</gene>
<comment type="caution">
    <text evidence="8">The sequence shown here is derived from an EMBL/GenBank/DDBJ whole genome shotgun (WGS) entry which is preliminary data.</text>
</comment>
<dbReference type="Proteomes" id="UP000683925">
    <property type="component" value="Unassembled WGS sequence"/>
</dbReference>
<evidence type="ECO:0000256" key="2">
    <source>
        <dbReference type="ARBA" id="ARBA00005975"/>
    </source>
</evidence>
<keyword evidence="9" id="KW-1185">Reference proteome</keyword>
<evidence type="ECO:0000256" key="5">
    <source>
        <dbReference type="ARBA" id="ARBA00023136"/>
    </source>
</evidence>